<keyword evidence="1" id="KW-0812">Transmembrane</keyword>
<proteinExistence type="predicted"/>
<sequence length="409" mass="41565">MSTLMRSRPFILLWTSTLVSSSGTVLTILALSIAVYERTGLNLAASAVSATQWLMPVLLAPLLASLCVRFAPRHLVVAAEGVSAVAALGIGLLVGPAPLVAGGLLLVRSFLDAVTRSGTPIALKRTLPEDVVARGVAHCEAARLYGAAIGALAGTLLLGTVPLTTIMLINTGTLLVSAVVLACARLPRERHNPVAPRGRDVLAGALATVRANPLLLRAFVLLAATTAPQALHNIGRTALSIEHLGLDSAGVAALAIVTTVALGVGALLASVSSRPTLSAAAAWVLLVAPAALLIVASIVTGVTASFATYGLFVVLFEVGFVWFSALLVHRAPLAAIEEIAALRTVVLPGVLCVALVGFGLLVDVVGLLGGALAYLGCAAVIGVAQQRLLARAPGDARKEAAPVARDSAE</sequence>
<accession>A0A0F0GJC8</accession>
<evidence type="ECO:0000313" key="3">
    <source>
        <dbReference type="Proteomes" id="UP000033393"/>
    </source>
</evidence>
<dbReference type="AlphaFoldDB" id="A0A0F0GJC8"/>
<reference evidence="2 3" key="1">
    <citation type="submission" date="2015-02" db="EMBL/GenBank/DDBJ databases">
        <authorList>
            <person name="Ju K.-S."/>
            <person name="Doroghazi J.R."/>
            <person name="Metcalf W."/>
        </authorList>
    </citation>
    <scope>NUCLEOTIDE SEQUENCE [LARGE SCALE GENOMIC DNA]</scope>
    <source>
        <strain evidence="2 3">NRRL B-16140</strain>
    </source>
</reference>
<feature type="transmembrane region" description="Helical" evidence="1">
    <location>
        <begin position="84"/>
        <end position="107"/>
    </location>
</feature>
<gene>
    <name evidence="2" type="ORF">UK23_32340</name>
</gene>
<feature type="transmembrane region" description="Helical" evidence="1">
    <location>
        <begin position="340"/>
        <end position="358"/>
    </location>
</feature>
<keyword evidence="3" id="KW-1185">Reference proteome</keyword>
<feature type="transmembrane region" description="Helical" evidence="1">
    <location>
        <begin position="53"/>
        <end position="72"/>
    </location>
</feature>
<evidence type="ECO:0000256" key="1">
    <source>
        <dbReference type="SAM" id="Phobius"/>
    </source>
</evidence>
<dbReference type="Proteomes" id="UP000033393">
    <property type="component" value="Unassembled WGS sequence"/>
</dbReference>
<name>A0A0F0GJC8_LENAE</name>
<dbReference type="InterPro" id="IPR036259">
    <property type="entry name" value="MFS_trans_sf"/>
</dbReference>
<dbReference type="RefSeq" id="WP_045315499.1">
    <property type="nucleotide sequence ID" value="NZ_JYJG01000279.1"/>
</dbReference>
<feature type="transmembrane region" description="Helical" evidence="1">
    <location>
        <begin position="12"/>
        <end position="33"/>
    </location>
</feature>
<dbReference type="Pfam" id="PF07690">
    <property type="entry name" value="MFS_1"/>
    <property type="match status" value="1"/>
</dbReference>
<feature type="transmembrane region" description="Helical" evidence="1">
    <location>
        <begin position="163"/>
        <end position="184"/>
    </location>
</feature>
<comment type="caution">
    <text evidence="2">The sequence shown here is derived from an EMBL/GenBank/DDBJ whole genome shotgun (WGS) entry which is preliminary data.</text>
</comment>
<feature type="transmembrane region" description="Helical" evidence="1">
    <location>
        <begin position="251"/>
        <end position="269"/>
    </location>
</feature>
<feature type="transmembrane region" description="Helical" evidence="1">
    <location>
        <begin position="364"/>
        <end position="384"/>
    </location>
</feature>
<organism evidence="2 3">
    <name type="scientific">Lentzea aerocolonigenes</name>
    <name type="common">Lechevalieria aerocolonigenes</name>
    <name type="synonym">Saccharothrix aerocolonigenes</name>
    <dbReference type="NCBI Taxonomy" id="68170"/>
    <lineage>
        <taxon>Bacteria</taxon>
        <taxon>Bacillati</taxon>
        <taxon>Actinomycetota</taxon>
        <taxon>Actinomycetes</taxon>
        <taxon>Pseudonocardiales</taxon>
        <taxon>Pseudonocardiaceae</taxon>
        <taxon>Lentzea</taxon>
    </lineage>
</organism>
<dbReference type="SUPFAM" id="SSF103473">
    <property type="entry name" value="MFS general substrate transporter"/>
    <property type="match status" value="1"/>
</dbReference>
<dbReference type="Gene3D" id="1.20.1250.20">
    <property type="entry name" value="MFS general substrate transporter like domains"/>
    <property type="match status" value="1"/>
</dbReference>
<dbReference type="PATRIC" id="fig|68170.10.peg.8330"/>
<protein>
    <recommendedName>
        <fullName evidence="4">Major facilitator superfamily (MFS) profile domain-containing protein</fullName>
    </recommendedName>
</protein>
<feature type="transmembrane region" description="Helical" evidence="1">
    <location>
        <begin position="306"/>
        <end position="328"/>
    </location>
</feature>
<dbReference type="GO" id="GO:0022857">
    <property type="term" value="F:transmembrane transporter activity"/>
    <property type="evidence" value="ECO:0007669"/>
    <property type="project" value="InterPro"/>
</dbReference>
<feature type="transmembrane region" description="Helical" evidence="1">
    <location>
        <begin position="214"/>
        <end position="231"/>
    </location>
</feature>
<keyword evidence="1" id="KW-0472">Membrane</keyword>
<evidence type="ECO:0008006" key="4">
    <source>
        <dbReference type="Google" id="ProtNLM"/>
    </source>
</evidence>
<evidence type="ECO:0000313" key="2">
    <source>
        <dbReference type="EMBL" id="KJK43664.1"/>
    </source>
</evidence>
<keyword evidence="1" id="KW-1133">Transmembrane helix</keyword>
<dbReference type="InterPro" id="IPR011701">
    <property type="entry name" value="MFS"/>
</dbReference>
<feature type="transmembrane region" description="Helical" evidence="1">
    <location>
        <begin position="281"/>
        <end position="300"/>
    </location>
</feature>
<dbReference type="EMBL" id="JYJG01000279">
    <property type="protein sequence ID" value="KJK43664.1"/>
    <property type="molecule type" value="Genomic_DNA"/>
</dbReference>